<sequence>MTTTTSSIAFIYKDGIIIGADTQVTKNNSYFHHNMNRIYVYDDFIVTFSGDVADFLSVKEFIDKTIEEEIRKLDTETIYSIIQRYIYNKRSKGKPLKCSVIIGGKSNTSNTDSKFILSAVNSKGSFYSDTSIATGIAGHVVLPSIRAVNTLEMNREEAIDFIRTCLRTSVYSDKTCSNSVQIVLFEDENKLCLNEQITTKWSFNNNEIKL</sequence>
<dbReference type="GO" id="GO:0005737">
    <property type="term" value="C:cytoplasm"/>
    <property type="evidence" value="ECO:0007669"/>
    <property type="project" value="UniProtKB-SubCell"/>
</dbReference>
<dbReference type="PROSITE" id="PS00854">
    <property type="entry name" value="PROTEASOME_BETA_1"/>
    <property type="match status" value="1"/>
</dbReference>
<gene>
    <name evidence="5" type="primary">PSB7</name>
    <name evidence="5" type="ORF">HERIO_2094</name>
</gene>
<dbReference type="InterPro" id="IPR029055">
    <property type="entry name" value="Ntn_hydrolases_N"/>
</dbReference>
<reference evidence="5 6" key="1">
    <citation type="journal article" date="2017" name="Environ. Microbiol.">
        <title>Decay of the glycolytic pathway and adaptation to intranuclear parasitism within Enterocytozoonidae microsporidia.</title>
        <authorList>
            <person name="Wiredu Boakye D."/>
            <person name="Jaroenlak P."/>
            <person name="Prachumwat A."/>
            <person name="Williams T.A."/>
            <person name="Bateman K.S."/>
            <person name="Itsathitphaisarn O."/>
            <person name="Sritunyalucksana K."/>
            <person name="Paszkiewicz K.H."/>
            <person name="Moore K.A."/>
            <person name="Stentiford G.D."/>
            <person name="Williams B.A."/>
        </authorList>
    </citation>
    <scope>NUCLEOTIDE SEQUENCE [LARGE SCALE GENOMIC DNA]</scope>
    <source>
        <strain evidence="5 6">GB1</strain>
    </source>
</reference>
<dbReference type="GO" id="GO:0005634">
    <property type="term" value="C:nucleus"/>
    <property type="evidence" value="ECO:0007669"/>
    <property type="project" value="UniProtKB-SubCell"/>
</dbReference>
<dbReference type="PANTHER" id="PTHR32194">
    <property type="entry name" value="METALLOPROTEASE TLDD"/>
    <property type="match status" value="1"/>
</dbReference>
<keyword evidence="6" id="KW-1185">Reference proteome</keyword>
<comment type="subunit">
    <text evidence="4">Component of the proteasome complex.</text>
</comment>
<dbReference type="InterPro" id="IPR016050">
    <property type="entry name" value="Proteasome_bsu_CS"/>
</dbReference>
<evidence type="ECO:0000313" key="6">
    <source>
        <dbReference type="Proteomes" id="UP000192356"/>
    </source>
</evidence>
<dbReference type="InterPro" id="IPR023333">
    <property type="entry name" value="Proteasome_suB-type"/>
</dbReference>
<dbReference type="GO" id="GO:0051603">
    <property type="term" value="P:proteolysis involved in protein catabolic process"/>
    <property type="evidence" value="ECO:0007669"/>
    <property type="project" value="InterPro"/>
</dbReference>
<dbReference type="InterPro" id="IPR001353">
    <property type="entry name" value="Proteasome_sua/b"/>
</dbReference>
<dbReference type="EMBL" id="LVKB01000155">
    <property type="protein sequence ID" value="ORD95924.1"/>
    <property type="molecule type" value="Genomic_DNA"/>
</dbReference>
<dbReference type="SUPFAM" id="SSF56235">
    <property type="entry name" value="N-terminal nucleophile aminohydrolases (Ntn hydrolases)"/>
    <property type="match status" value="1"/>
</dbReference>
<comment type="caution">
    <text evidence="5">The sequence shown here is derived from an EMBL/GenBank/DDBJ whole genome shotgun (WGS) entry which is preliminary data.</text>
</comment>
<keyword evidence="2 4" id="KW-0647">Proteasome</keyword>
<dbReference type="Proteomes" id="UP000192356">
    <property type="component" value="Unassembled WGS sequence"/>
</dbReference>
<dbReference type="Pfam" id="PF00227">
    <property type="entry name" value="Proteasome"/>
    <property type="match status" value="1"/>
</dbReference>
<dbReference type="GO" id="GO:0019774">
    <property type="term" value="C:proteasome core complex, beta-subunit complex"/>
    <property type="evidence" value="ECO:0007669"/>
    <property type="project" value="UniProtKB-ARBA"/>
</dbReference>
<organism evidence="5 6">
    <name type="scientific">Hepatospora eriocheir</name>
    <dbReference type="NCBI Taxonomy" id="1081669"/>
    <lineage>
        <taxon>Eukaryota</taxon>
        <taxon>Fungi</taxon>
        <taxon>Fungi incertae sedis</taxon>
        <taxon>Microsporidia</taxon>
        <taxon>Hepatosporidae</taxon>
        <taxon>Hepatospora</taxon>
    </lineage>
</organism>
<proteinExistence type="inferred from homology"/>
<dbReference type="AlphaFoldDB" id="A0A1X0Q872"/>
<dbReference type="PANTHER" id="PTHR32194:SF6">
    <property type="entry name" value="PROTEASOME SUBUNIT BETA"/>
    <property type="match status" value="1"/>
</dbReference>
<evidence type="ECO:0000256" key="2">
    <source>
        <dbReference type="ARBA" id="ARBA00022942"/>
    </source>
</evidence>
<evidence type="ECO:0000313" key="5">
    <source>
        <dbReference type="EMBL" id="ORD95924.1"/>
    </source>
</evidence>
<comment type="subcellular location">
    <subcellularLocation>
        <location evidence="4">Cytoplasm</location>
    </subcellularLocation>
    <subcellularLocation>
        <location evidence="4">Nucleus</location>
    </subcellularLocation>
</comment>
<dbReference type="OrthoDB" id="10248542at2759"/>
<comment type="function">
    <text evidence="4">Component of the proteasome, a multicatalytic proteinase complex which is characterized by its ability to cleave peptides with Arg, Phe, Tyr, Leu, and Glu adjacent to the leaving group at neutral or slightly basic pH. The proteasome has an ATP-dependent proteolytic activity.</text>
</comment>
<dbReference type="VEuPathDB" id="MicrosporidiaDB:A0H76_1178"/>
<evidence type="ECO:0000256" key="4">
    <source>
        <dbReference type="RuleBase" id="RU004203"/>
    </source>
</evidence>
<evidence type="ECO:0000256" key="3">
    <source>
        <dbReference type="ARBA" id="ARBA00023242"/>
    </source>
</evidence>
<dbReference type="VEuPathDB" id="MicrosporidiaDB:HERIO_2094"/>
<protein>
    <recommendedName>
        <fullName evidence="4">Proteasome subunit beta</fullName>
    </recommendedName>
</protein>
<evidence type="ECO:0000256" key="1">
    <source>
        <dbReference type="ARBA" id="ARBA00022490"/>
    </source>
</evidence>
<name>A0A1X0Q872_9MICR</name>
<comment type="similarity">
    <text evidence="4">Belongs to the peptidase T1B family.</text>
</comment>
<dbReference type="Gene3D" id="3.60.20.10">
    <property type="entry name" value="Glutamine Phosphoribosylpyrophosphate, subunit 1, domain 1"/>
    <property type="match status" value="1"/>
</dbReference>
<keyword evidence="1 4" id="KW-0963">Cytoplasm</keyword>
<accession>A0A1X0Q872</accession>
<keyword evidence="3 4" id="KW-0539">Nucleus</keyword>